<dbReference type="RefSeq" id="WP_307200049.1">
    <property type="nucleotide sequence ID" value="NZ_JAUSSU010000001.1"/>
</dbReference>
<evidence type="ECO:0000256" key="1">
    <source>
        <dbReference type="SAM" id="Phobius"/>
    </source>
</evidence>
<keyword evidence="1" id="KW-1133">Transmembrane helix</keyword>
<gene>
    <name evidence="2" type="ORF">J2T15_000139</name>
</gene>
<organism evidence="2 3">
    <name type="scientific">Paenibacillus harenae</name>
    <dbReference type="NCBI Taxonomy" id="306543"/>
    <lineage>
        <taxon>Bacteria</taxon>
        <taxon>Bacillati</taxon>
        <taxon>Bacillota</taxon>
        <taxon>Bacilli</taxon>
        <taxon>Bacillales</taxon>
        <taxon>Paenibacillaceae</taxon>
        <taxon>Paenibacillus</taxon>
    </lineage>
</organism>
<dbReference type="EMBL" id="JAUSSU010000001">
    <property type="protein sequence ID" value="MDQ0110723.1"/>
    <property type="molecule type" value="Genomic_DNA"/>
</dbReference>
<keyword evidence="1" id="KW-0812">Transmembrane</keyword>
<keyword evidence="1" id="KW-0472">Membrane</keyword>
<comment type="caution">
    <text evidence="2">The sequence shown here is derived from an EMBL/GenBank/DDBJ whole genome shotgun (WGS) entry which is preliminary data.</text>
</comment>
<dbReference type="Proteomes" id="UP001229346">
    <property type="component" value="Unassembled WGS sequence"/>
</dbReference>
<proteinExistence type="predicted"/>
<feature type="transmembrane region" description="Helical" evidence="1">
    <location>
        <begin position="31"/>
        <end position="52"/>
    </location>
</feature>
<keyword evidence="3" id="KW-1185">Reference proteome</keyword>
<name>A0ABT9TVI4_PAEHA</name>
<evidence type="ECO:0000313" key="3">
    <source>
        <dbReference type="Proteomes" id="UP001229346"/>
    </source>
</evidence>
<protein>
    <submittedName>
        <fullName evidence="2">Uncharacterized protein</fullName>
    </submittedName>
</protein>
<sequence length="178" mass="20534">MFILQLLRVIGYLGAFMFGAVSIGLLDDNNISALVVGLLITLVFVAVIIVTSRKIKGIREARQAEIERKQPKQFWLIFIMKDEDDECGDELLDSFFEYDNVRDYFVLSINEAREASWSFSVAAYPTYLIANIDPNDRFGDKTADMLNATLLKTSDASAIRRYLEEERRRHEEWLRLNP</sequence>
<accession>A0ABT9TVI4</accession>
<feature type="transmembrane region" description="Helical" evidence="1">
    <location>
        <begin position="7"/>
        <end position="25"/>
    </location>
</feature>
<evidence type="ECO:0000313" key="2">
    <source>
        <dbReference type="EMBL" id="MDQ0110723.1"/>
    </source>
</evidence>
<reference evidence="2 3" key="1">
    <citation type="submission" date="2023-07" db="EMBL/GenBank/DDBJ databases">
        <title>Sorghum-associated microbial communities from plants grown in Nebraska, USA.</title>
        <authorList>
            <person name="Schachtman D."/>
        </authorList>
    </citation>
    <scope>NUCLEOTIDE SEQUENCE [LARGE SCALE GENOMIC DNA]</scope>
    <source>
        <strain evidence="2 3">CC482</strain>
    </source>
</reference>